<evidence type="ECO:0000313" key="5">
    <source>
        <dbReference type="EMBL" id="KPM04125.1"/>
    </source>
</evidence>
<dbReference type="AlphaFoldDB" id="A0A132A0R4"/>
<dbReference type="EMBL" id="JXLN01007518">
    <property type="protein sequence ID" value="KPM04125.1"/>
    <property type="molecule type" value="Genomic_DNA"/>
</dbReference>
<comment type="caution">
    <text evidence="5">The sequence shown here is derived from an EMBL/GenBank/DDBJ whole genome shotgun (WGS) entry which is preliminary data.</text>
</comment>
<feature type="compositionally biased region" description="Polar residues" evidence="4">
    <location>
        <begin position="725"/>
        <end position="736"/>
    </location>
</feature>
<dbReference type="PANTHER" id="PTHR12687:SF4">
    <property type="entry name" value="NUCLEOLAR COMPLEX PROTEIN 2 HOMOLOG"/>
    <property type="match status" value="1"/>
</dbReference>
<keyword evidence="3" id="KW-0539">Nucleus</keyword>
<gene>
    <name evidence="5" type="ORF">QR98_0025650</name>
</gene>
<dbReference type="GO" id="GO:0030691">
    <property type="term" value="C:Noc2p-Noc3p complex"/>
    <property type="evidence" value="ECO:0007669"/>
    <property type="project" value="TreeGrafter"/>
</dbReference>
<dbReference type="PANTHER" id="PTHR12687">
    <property type="entry name" value="NUCLEOLAR COMPLEX 2 AND RAD4-RELATED"/>
    <property type="match status" value="1"/>
</dbReference>
<evidence type="ECO:0000256" key="4">
    <source>
        <dbReference type="SAM" id="MobiDB-lite"/>
    </source>
</evidence>
<dbReference type="OrthoDB" id="10266662at2759"/>
<dbReference type="GO" id="GO:0003714">
    <property type="term" value="F:transcription corepressor activity"/>
    <property type="evidence" value="ECO:0007669"/>
    <property type="project" value="TreeGrafter"/>
</dbReference>
<feature type="region of interest" description="Disordered" evidence="4">
    <location>
        <begin position="1"/>
        <end position="47"/>
    </location>
</feature>
<dbReference type="GO" id="GO:0000122">
    <property type="term" value="P:negative regulation of transcription by RNA polymerase II"/>
    <property type="evidence" value="ECO:0007669"/>
    <property type="project" value="TreeGrafter"/>
</dbReference>
<dbReference type="GO" id="GO:0042393">
    <property type="term" value="F:histone binding"/>
    <property type="evidence" value="ECO:0007669"/>
    <property type="project" value="TreeGrafter"/>
</dbReference>
<accession>A0A132A0R4</accession>
<dbReference type="InterPro" id="IPR005343">
    <property type="entry name" value="Noc2"/>
</dbReference>
<dbReference type="GO" id="GO:0005654">
    <property type="term" value="C:nucleoplasm"/>
    <property type="evidence" value="ECO:0007669"/>
    <property type="project" value="TreeGrafter"/>
</dbReference>
<evidence type="ECO:0000256" key="2">
    <source>
        <dbReference type="ARBA" id="ARBA00005907"/>
    </source>
</evidence>
<feature type="compositionally biased region" description="Basic residues" evidence="4">
    <location>
        <begin position="739"/>
        <end position="756"/>
    </location>
</feature>
<feature type="compositionally biased region" description="Acidic residues" evidence="4">
    <location>
        <begin position="151"/>
        <end position="160"/>
    </location>
</feature>
<evidence type="ECO:0000313" key="6">
    <source>
        <dbReference type="Proteomes" id="UP000616769"/>
    </source>
</evidence>
<protein>
    <submittedName>
        <fullName evidence="5">Nucleolar complex protein 2-like protein</fullName>
    </submittedName>
</protein>
<name>A0A132A0R4_SARSC</name>
<feature type="compositionally biased region" description="Basic and acidic residues" evidence="4">
    <location>
        <begin position="712"/>
        <end position="724"/>
    </location>
</feature>
<comment type="similarity">
    <text evidence="2">Belongs to the NOC2 family.</text>
</comment>
<dbReference type="VEuPathDB" id="VectorBase:SSCA010204"/>
<dbReference type="GO" id="GO:0042273">
    <property type="term" value="P:ribosomal large subunit biogenesis"/>
    <property type="evidence" value="ECO:0007669"/>
    <property type="project" value="TreeGrafter"/>
</dbReference>
<dbReference type="GO" id="GO:0005730">
    <property type="term" value="C:nucleolus"/>
    <property type="evidence" value="ECO:0007669"/>
    <property type="project" value="TreeGrafter"/>
</dbReference>
<feature type="region of interest" description="Disordered" evidence="4">
    <location>
        <begin position="712"/>
        <end position="758"/>
    </location>
</feature>
<dbReference type="Pfam" id="PF03715">
    <property type="entry name" value="Noc2"/>
    <property type="match status" value="1"/>
</dbReference>
<reference evidence="5 6" key="1">
    <citation type="journal article" date="2015" name="Parasit. Vectors">
        <title>Draft genome of the scabies mite.</title>
        <authorList>
            <person name="Rider S.D.Jr."/>
            <person name="Morgan M.S."/>
            <person name="Arlian L.G."/>
        </authorList>
    </citation>
    <scope>NUCLEOTIDE SEQUENCE [LARGE SCALE GENOMIC DNA]</scope>
    <source>
        <strain evidence="5">Arlian Lab</strain>
    </source>
</reference>
<comment type="subcellular location">
    <subcellularLocation>
        <location evidence="1">Nucleus</location>
    </subcellularLocation>
</comment>
<dbReference type="GO" id="GO:0030690">
    <property type="term" value="C:Noc1p-Noc2p complex"/>
    <property type="evidence" value="ECO:0007669"/>
    <property type="project" value="TreeGrafter"/>
</dbReference>
<evidence type="ECO:0000256" key="1">
    <source>
        <dbReference type="ARBA" id="ARBA00004123"/>
    </source>
</evidence>
<proteinExistence type="inferred from homology"/>
<sequence length="777" mass="91974">MKNINSKRLLKRNRRNLKQSKSKWHISNSNLKEERSNSNDEDPDSLEIFDTNRKNVERKVKKNRKLNITNDSDSEEDFISENGNFEEYLDDDCSSLDSDGEIDLKSHKKTLASLEEKDPEFYRYLQQHDRELLEFDDDDDDDDERNSSAEDQADFPDEADIETPAMVIDKESVEKLQQNLQNPTTKSNTLSVIRLMVQLFRRAVNQTIDRDGQDLQASSMINPSLFNKIVKIVLFDFMPALRHYLRFEENASDENKLTDPRRSKNWKKLIGPMKIYLNDVFKMMYALSIENRIAFQRHILELIPFFNIYRHLLKRIIRSCIDDWHSSTEKCRELAFLILYRIIRTIKNDEELKSIERLTLINHILRQMYLAYAIVSKKTTEITIEQIKFLRNTLIELYHQEYLIAYQQAFIFMRQLSINLRKSVKLKEKNNLKSVFNWQFIHSINLWSQLIGTAKHKDERFRELVSPIVHICLETLIIFQASKYLPFRLHIIDAMIKMMAEIDLYIPLTMAFTVALDQILSLRSSKKIHKTNDDNSERKSLNLDVMIKIDPKQSTSPEYIELVLEKLFQQIIFYLKSISHYLCFKEITSLFCQRLKSINKPKENAVVVLKLKQLVKKCEENAQFILSKRSKLLWNSETIDNEIRELQNEIKRSRTPLIEFYEQWKKINAANLKQKQDTIKNKAAKSNASVKIDSDYEIELNEEEMRRIQNEIKLSEETNRDKLNGNKSKPANNNEIKSMKRKPKKRRNKNLKKARPLRSDLELTNAFDISSDENEFN</sequence>
<evidence type="ECO:0000256" key="3">
    <source>
        <dbReference type="ARBA" id="ARBA00023242"/>
    </source>
</evidence>
<organism evidence="5 6">
    <name type="scientific">Sarcoptes scabiei</name>
    <name type="common">Itch mite</name>
    <name type="synonym">Acarus scabiei</name>
    <dbReference type="NCBI Taxonomy" id="52283"/>
    <lineage>
        <taxon>Eukaryota</taxon>
        <taxon>Metazoa</taxon>
        <taxon>Ecdysozoa</taxon>
        <taxon>Arthropoda</taxon>
        <taxon>Chelicerata</taxon>
        <taxon>Arachnida</taxon>
        <taxon>Acari</taxon>
        <taxon>Acariformes</taxon>
        <taxon>Sarcoptiformes</taxon>
        <taxon>Astigmata</taxon>
        <taxon>Psoroptidia</taxon>
        <taxon>Sarcoptoidea</taxon>
        <taxon>Sarcoptidae</taxon>
        <taxon>Sarcoptinae</taxon>
        <taxon>Sarcoptes</taxon>
    </lineage>
</organism>
<feature type="compositionally biased region" description="Basic residues" evidence="4">
    <location>
        <begin position="8"/>
        <end position="24"/>
    </location>
</feature>
<dbReference type="Proteomes" id="UP000616769">
    <property type="component" value="Unassembled WGS sequence"/>
</dbReference>
<feature type="compositionally biased region" description="Acidic residues" evidence="4">
    <location>
        <begin position="134"/>
        <end position="144"/>
    </location>
</feature>
<feature type="region of interest" description="Disordered" evidence="4">
    <location>
        <begin position="134"/>
        <end position="160"/>
    </location>
</feature>